<dbReference type="InterPro" id="IPR036388">
    <property type="entry name" value="WH-like_DNA-bd_sf"/>
</dbReference>
<dbReference type="GO" id="GO:0006355">
    <property type="term" value="P:regulation of DNA-templated transcription"/>
    <property type="evidence" value="ECO:0007669"/>
    <property type="project" value="InterPro"/>
</dbReference>
<dbReference type="PANTHER" id="PTHR34293">
    <property type="entry name" value="HTH-TYPE TRANSCRIPTIONAL REGULATOR TRMBL2"/>
    <property type="match status" value="1"/>
</dbReference>
<dbReference type="OrthoDB" id="5932488at2"/>
<dbReference type="InterPro" id="IPR016032">
    <property type="entry name" value="Sig_transdc_resp-reg_C-effctor"/>
</dbReference>
<dbReference type="AlphaFoldDB" id="A0A427T7R0"/>
<evidence type="ECO:0000259" key="2">
    <source>
        <dbReference type="PROSITE" id="PS50043"/>
    </source>
</evidence>
<dbReference type="CDD" id="cd06170">
    <property type="entry name" value="LuxR_C_like"/>
    <property type="match status" value="1"/>
</dbReference>
<protein>
    <submittedName>
        <fullName evidence="3">TrmB family transcriptional regulator</fullName>
    </submittedName>
</protein>
<evidence type="ECO:0000313" key="3">
    <source>
        <dbReference type="EMBL" id="RSD16385.1"/>
    </source>
</evidence>
<dbReference type="PRINTS" id="PR00038">
    <property type="entry name" value="HTHLUXR"/>
</dbReference>
<name>A0A427T7R0_9PSEU</name>
<dbReference type="InterPro" id="IPR000792">
    <property type="entry name" value="Tscrpt_reg_LuxR_C"/>
</dbReference>
<dbReference type="Gene3D" id="1.10.10.10">
    <property type="entry name" value="Winged helix-like DNA-binding domain superfamily/Winged helix DNA-binding domain"/>
    <property type="match status" value="2"/>
</dbReference>
<evidence type="ECO:0000313" key="4">
    <source>
        <dbReference type="Proteomes" id="UP000267081"/>
    </source>
</evidence>
<dbReference type="Proteomes" id="UP000267081">
    <property type="component" value="Unassembled WGS sequence"/>
</dbReference>
<dbReference type="EMBL" id="RSEC01000048">
    <property type="protein sequence ID" value="RSD16385.1"/>
    <property type="molecule type" value="Genomic_DNA"/>
</dbReference>
<dbReference type="Pfam" id="PF00196">
    <property type="entry name" value="GerE"/>
    <property type="match status" value="1"/>
</dbReference>
<accession>A0A427T7R0</accession>
<dbReference type="SMART" id="SM00421">
    <property type="entry name" value="HTH_LUXR"/>
    <property type="match status" value="1"/>
</dbReference>
<keyword evidence="4" id="KW-1185">Reference proteome</keyword>
<comment type="caution">
    <text evidence="3">The sequence shown here is derived from an EMBL/GenBank/DDBJ whole genome shotgun (WGS) entry which is preliminary data.</text>
</comment>
<sequence length="344" mass="37431">MLEALGMTPDEERVYRVVVGGYRSAPGEIAGKAGVRRGEVDAILAVLLAKGLVSKAGEHYVSAPPDVSLGPLLVHGQEKLEAARAAVSQLAEEYRGSVRRRDSAQLVEVITGVDAIRRQALSIQRGAREESLWFCLEGNVAMAASENVEEALAQARGVQYRVIYETGLLEEPGRIANVLEGIEGGEIARSISKLPVRLAISDRKVALCPLVSHDSDGEPTAALVRESSLLSALVALFEVYWERASPLRIGDTAPSSHLDPDERRLLSLLISGVSDKSIATQLDVSYRTVQRRLQDLMRRVNVRTRMQLAWQASKLGWLDEPSPGRLLPRTGGRHPEPVGDAISR</sequence>
<dbReference type="RefSeq" id="WP_125311315.1">
    <property type="nucleotide sequence ID" value="NZ_RSEC01000048.1"/>
</dbReference>
<feature type="region of interest" description="Disordered" evidence="1">
    <location>
        <begin position="321"/>
        <end position="344"/>
    </location>
</feature>
<organism evidence="3 4">
    <name type="scientific">Amycolatopsis eburnea</name>
    <dbReference type="NCBI Taxonomy" id="2267691"/>
    <lineage>
        <taxon>Bacteria</taxon>
        <taxon>Bacillati</taxon>
        <taxon>Actinomycetota</taxon>
        <taxon>Actinomycetes</taxon>
        <taxon>Pseudonocardiales</taxon>
        <taxon>Pseudonocardiaceae</taxon>
        <taxon>Amycolatopsis</taxon>
    </lineage>
</organism>
<dbReference type="GO" id="GO:0003677">
    <property type="term" value="F:DNA binding"/>
    <property type="evidence" value="ECO:0007669"/>
    <property type="project" value="InterPro"/>
</dbReference>
<dbReference type="PROSITE" id="PS50043">
    <property type="entry name" value="HTH_LUXR_2"/>
    <property type="match status" value="1"/>
</dbReference>
<gene>
    <name evidence="3" type="ORF">EIY87_22335</name>
</gene>
<dbReference type="PANTHER" id="PTHR34293:SF1">
    <property type="entry name" value="HTH-TYPE TRANSCRIPTIONAL REGULATOR TRMBL2"/>
    <property type="match status" value="1"/>
</dbReference>
<dbReference type="InterPro" id="IPR051797">
    <property type="entry name" value="TrmB-like"/>
</dbReference>
<evidence type="ECO:0000256" key="1">
    <source>
        <dbReference type="SAM" id="MobiDB-lite"/>
    </source>
</evidence>
<reference evidence="3 4" key="1">
    <citation type="submission" date="2018-12" db="EMBL/GenBank/DDBJ databases">
        <title>Amycolatopsis eburnea sp. nov. actinomycete associate with arbuscular mycorrhiza fungal spore.</title>
        <authorList>
            <person name="Lumyong S."/>
            <person name="Chaiya L."/>
        </authorList>
    </citation>
    <scope>NUCLEOTIDE SEQUENCE [LARGE SCALE GENOMIC DNA]</scope>
    <source>
        <strain evidence="3 4">GLM-1</strain>
    </source>
</reference>
<feature type="domain" description="HTH luxR-type" evidence="2">
    <location>
        <begin position="251"/>
        <end position="316"/>
    </location>
</feature>
<feature type="compositionally biased region" description="Basic and acidic residues" evidence="1">
    <location>
        <begin position="333"/>
        <end position="344"/>
    </location>
</feature>
<proteinExistence type="predicted"/>
<dbReference type="SUPFAM" id="SSF46894">
    <property type="entry name" value="C-terminal effector domain of the bipartite response regulators"/>
    <property type="match status" value="1"/>
</dbReference>